<comment type="similarity">
    <text evidence="1">Belongs to the metallo-dependent hydrolases superfamily. TatD-type hydrolase family.</text>
</comment>
<feature type="binding site" evidence="7">
    <location>
        <position position="113"/>
    </location>
    <ligand>
        <name>a divalent metal cation</name>
        <dbReference type="ChEBI" id="CHEBI:60240"/>
        <label>1</label>
    </ligand>
</feature>
<accession>T1ILX7</accession>
<evidence type="ECO:0000256" key="1">
    <source>
        <dbReference type="ARBA" id="ARBA00009275"/>
    </source>
</evidence>
<dbReference type="InterPro" id="IPR050891">
    <property type="entry name" value="TatD-type_Hydrolase"/>
</dbReference>
<organism evidence="8 9">
    <name type="scientific">Strigamia maritima</name>
    <name type="common">European centipede</name>
    <name type="synonym">Geophilus maritimus</name>
    <dbReference type="NCBI Taxonomy" id="126957"/>
    <lineage>
        <taxon>Eukaryota</taxon>
        <taxon>Metazoa</taxon>
        <taxon>Ecdysozoa</taxon>
        <taxon>Arthropoda</taxon>
        <taxon>Myriapoda</taxon>
        <taxon>Chilopoda</taxon>
        <taxon>Pleurostigmophora</taxon>
        <taxon>Geophilomorpha</taxon>
        <taxon>Linotaeniidae</taxon>
        <taxon>Strigamia</taxon>
    </lineage>
</organism>
<evidence type="ECO:0000256" key="4">
    <source>
        <dbReference type="ARBA" id="ARBA00022801"/>
    </source>
</evidence>
<keyword evidence="9" id="KW-1185">Reference proteome</keyword>
<dbReference type="PIRSF" id="PIRSF005902">
    <property type="entry name" value="DNase_TatD"/>
    <property type="match status" value="1"/>
</dbReference>
<keyword evidence="4" id="KW-0378">Hydrolase</keyword>
<reference evidence="8" key="2">
    <citation type="submission" date="2015-02" db="UniProtKB">
        <authorList>
            <consortium name="EnsemblMetazoa"/>
        </authorList>
    </citation>
    <scope>IDENTIFICATION</scope>
</reference>
<dbReference type="EMBL" id="JH430921">
    <property type="status" value="NOT_ANNOTATED_CDS"/>
    <property type="molecule type" value="Genomic_DNA"/>
</dbReference>
<evidence type="ECO:0000256" key="7">
    <source>
        <dbReference type="PIRSR" id="PIRSR005902-1"/>
    </source>
</evidence>
<dbReference type="PhylomeDB" id="T1ILX7"/>
<dbReference type="CDD" id="cd01310">
    <property type="entry name" value="TatD_DNAse"/>
    <property type="match status" value="1"/>
</dbReference>
<proteinExistence type="inferred from homology"/>
<dbReference type="Gene3D" id="3.20.20.140">
    <property type="entry name" value="Metal-dependent hydrolases"/>
    <property type="match status" value="1"/>
</dbReference>
<dbReference type="Pfam" id="PF01026">
    <property type="entry name" value="TatD_DNase"/>
    <property type="match status" value="1"/>
</dbReference>
<evidence type="ECO:0000256" key="5">
    <source>
        <dbReference type="ARBA" id="ARBA00039767"/>
    </source>
</evidence>
<evidence type="ECO:0000313" key="9">
    <source>
        <dbReference type="Proteomes" id="UP000014500"/>
    </source>
</evidence>
<dbReference type="PANTHER" id="PTHR10060">
    <property type="entry name" value="TATD FAMILY DEOXYRIBONUCLEASE"/>
    <property type="match status" value="1"/>
</dbReference>
<dbReference type="OMA" id="CERETQL"/>
<keyword evidence="3 7" id="KW-0479">Metal-binding</keyword>
<comment type="function">
    <text evidence="6">Deoxyribonuclease which catalyzes (in vitro) the decatenation of kinetoplast DNA, which are circular DNA catenated to each other, producing linear DNA molecules. Plays an important role in chromosomal segregation and cell cycle progression during eye development probably via its DNA decatenation activity.</text>
</comment>
<evidence type="ECO:0000313" key="8">
    <source>
        <dbReference type="EnsemblMetazoa" id="SMAR001969-PA"/>
    </source>
</evidence>
<dbReference type="HOGENOM" id="CLU_031506_1_2_1"/>
<evidence type="ECO:0000256" key="6">
    <source>
        <dbReference type="ARBA" id="ARBA00045223"/>
    </source>
</evidence>
<sequence>MTAKLRKMIDIGSNLTDPMFKGIYHGSKKHPEDLNQVIDRALQNDVKKIIVTGGSLEESRLALNLARTNEALYCTVGCHPTRCGEFEDDSETYLKDLMNLVENNRDKVVAVGEVGLDYERLEFCDVEKQKKYLKKQLVLSERSKLPLFLHCRKAAMDLCEILRENRDCFEFGVVHSFDGTKQEAKEFLDMGLYIGINGW</sequence>
<reference evidence="9" key="1">
    <citation type="submission" date="2011-05" db="EMBL/GenBank/DDBJ databases">
        <authorList>
            <person name="Richards S.R."/>
            <person name="Qu J."/>
            <person name="Jiang H."/>
            <person name="Jhangiani S.N."/>
            <person name="Agravi P."/>
            <person name="Goodspeed R."/>
            <person name="Gross S."/>
            <person name="Mandapat C."/>
            <person name="Jackson L."/>
            <person name="Mathew T."/>
            <person name="Pu L."/>
            <person name="Thornton R."/>
            <person name="Saada N."/>
            <person name="Wilczek-Boney K.B."/>
            <person name="Lee S."/>
            <person name="Kovar C."/>
            <person name="Wu Y."/>
            <person name="Scherer S.E."/>
            <person name="Worley K.C."/>
            <person name="Muzny D.M."/>
            <person name="Gibbs R."/>
        </authorList>
    </citation>
    <scope>NUCLEOTIDE SEQUENCE</scope>
    <source>
        <strain evidence="9">Brora</strain>
    </source>
</reference>
<dbReference type="SUPFAM" id="SSF51556">
    <property type="entry name" value="Metallo-dependent hydrolases"/>
    <property type="match status" value="1"/>
</dbReference>
<protein>
    <recommendedName>
        <fullName evidence="5">Deoxyribonuclease TATDN1</fullName>
    </recommendedName>
</protein>
<dbReference type="InterPro" id="IPR032466">
    <property type="entry name" value="Metal_Hydrolase"/>
</dbReference>
<dbReference type="EnsemblMetazoa" id="SMAR001969-RA">
    <property type="protein sequence ID" value="SMAR001969-PA"/>
    <property type="gene ID" value="SMAR001969"/>
</dbReference>
<dbReference type="GO" id="GO:0046872">
    <property type="term" value="F:metal ion binding"/>
    <property type="evidence" value="ECO:0007669"/>
    <property type="project" value="UniProtKB-KW"/>
</dbReference>
<dbReference type="eggNOG" id="KOG3020">
    <property type="taxonomic scope" value="Eukaryota"/>
</dbReference>
<feature type="binding site" evidence="7">
    <location>
        <position position="175"/>
    </location>
    <ligand>
        <name>a divalent metal cation</name>
        <dbReference type="ChEBI" id="CHEBI:60240"/>
        <label>2</label>
    </ligand>
</feature>
<keyword evidence="2" id="KW-0540">Nuclease</keyword>
<evidence type="ECO:0000256" key="2">
    <source>
        <dbReference type="ARBA" id="ARBA00022722"/>
    </source>
</evidence>
<dbReference type="GO" id="GO:0005829">
    <property type="term" value="C:cytosol"/>
    <property type="evidence" value="ECO:0007669"/>
    <property type="project" value="TreeGrafter"/>
</dbReference>
<dbReference type="GO" id="GO:0008296">
    <property type="term" value="F:3'-5'-DNA exonuclease activity"/>
    <property type="evidence" value="ECO:0007669"/>
    <property type="project" value="TreeGrafter"/>
</dbReference>
<dbReference type="STRING" id="126957.T1ILX7"/>
<feature type="binding site" evidence="7">
    <location>
        <position position="150"/>
    </location>
    <ligand>
        <name>a divalent metal cation</name>
        <dbReference type="ChEBI" id="CHEBI:60240"/>
        <label>2</label>
    </ligand>
</feature>
<evidence type="ECO:0000256" key="3">
    <source>
        <dbReference type="ARBA" id="ARBA00022723"/>
    </source>
</evidence>
<dbReference type="Proteomes" id="UP000014500">
    <property type="component" value="Unassembled WGS sequence"/>
</dbReference>
<dbReference type="AlphaFoldDB" id="T1ILX7"/>
<name>T1ILX7_STRMM</name>
<dbReference type="PANTHER" id="PTHR10060:SF15">
    <property type="entry name" value="DEOXYRIBONUCLEASE TATDN1"/>
    <property type="match status" value="1"/>
</dbReference>
<dbReference type="InterPro" id="IPR001130">
    <property type="entry name" value="TatD-like"/>
</dbReference>